<dbReference type="AlphaFoldDB" id="A0A1Y3EFJ8"/>
<sequence>MSWGKELWVSGYAVVAFARLLICLSMATLSLICMQPFKAAKGALNQLPLVQNHLDFYVMDQTNSISAHTLKGIEFLERYAAFIKDRCSVELQYASSLRLLLYYKPVGECRSYSQLATGISQTLTLDVGLRIV</sequence>
<dbReference type="SUPFAM" id="SSF103657">
    <property type="entry name" value="BAR/IMD domain-like"/>
    <property type="match status" value="1"/>
</dbReference>
<accession>A0A1Y3EFJ8</accession>
<keyword evidence="1" id="KW-0472">Membrane</keyword>
<protein>
    <submittedName>
        <fullName evidence="2">Uncharacterized protein</fullName>
    </submittedName>
</protein>
<reference evidence="2 3" key="1">
    <citation type="submission" date="2015-04" db="EMBL/GenBank/DDBJ databases">
        <title>Draft genome of the roundworm Trichinella nativa.</title>
        <authorList>
            <person name="Mitreva M."/>
        </authorList>
    </citation>
    <scope>NUCLEOTIDE SEQUENCE [LARGE SCALE GENOMIC DNA]</scope>
    <source>
        <strain evidence="2 3">ISS45</strain>
    </source>
</reference>
<keyword evidence="1" id="KW-0812">Transmembrane</keyword>
<dbReference type="Gene3D" id="1.20.1270.60">
    <property type="entry name" value="Arfaptin homology (AH) domain/BAR domain"/>
    <property type="match status" value="1"/>
</dbReference>
<comment type="caution">
    <text evidence="2">The sequence shown here is derived from an EMBL/GenBank/DDBJ whole genome shotgun (WGS) entry which is preliminary data.</text>
</comment>
<dbReference type="InterPro" id="IPR027267">
    <property type="entry name" value="AH/BAR_dom_sf"/>
</dbReference>
<dbReference type="EMBL" id="LVZM01017540">
    <property type="protein sequence ID" value="OUC42379.1"/>
    <property type="molecule type" value="Genomic_DNA"/>
</dbReference>
<evidence type="ECO:0000256" key="1">
    <source>
        <dbReference type="SAM" id="Phobius"/>
    </source>
</evidence>
<keyword evidence="1" id="KW-1133">Transmembrane helix</keyword>
<proteinExistence type="predicted"/>
<feature type="transmembrane region" description="Helical" evidence="1">
    <location>
        <begin position="12"/>
        <end position="34"/>
    </location>
</feature>
<gene>
    <name evidence="2" type="ORF">D917_03004</name>
</gene>
<evidence type="ECO:0000313" key="3">
    <source>
        <dbReference type="Proteomes" id="UP000243006"/>
    </source>
</evidence>
<evidence type="ECO:0000313" key="2">
    <source>
        <dbReference type="EMBL" id="OUC42379.1"/>
    </source>
</evidence>
<dbReference type="Proteomes" id="UP000243006">
    <property type="component" value="Unassembled WGS sequence"/>
</dbReference>
<organism evidence="2 3">
    <name type="scientific">Trichinella nativa</name>
    <dbReference type="NCBI Taxonomy" id="6335"/>
    <lineage>
        <taxon>Eukaryota</taxon>
        <taxon>Metazoa</taxon>
        <taxon>Ecdysozoa</taxon>
        <taxon>Nematoda</taxon>
        <taxon>Enoplea</taxon>
        <taxon>Dorylaimia</taxon>
        <taxon>Trichinellida</taxon>
        <taxon>Trichinellidae</taxon>
        <taxon>Trichinella</taxon>
    </lineage>
</organism>
<name>A0A1Y3EFJ8_9BILA</name>